<evidence type="ECO:0000256" key="1">
    <source>
        <dbReference type="ARBA" id="ARBA00007491"/>
    </source>
</evidence>
<reference evidence="2 3" key="1">
    <citation type="submission" date="2023-09" db="EMBL/GenBank/DDBJ databases">
        <title>Pangenome analysis of Batrachochytrium dendrobatidis and related Chytrids.</title>
        <authorList>
            <person name="Yacoub M.N."/>
            <person name="Stajich J.E."/>
            <person name="James T.Y."/>
        </authorList>
    </citation>
    <scope>NUCLEOTIDE SEQUENCE [LARGE SCALE GENOMIC DNA]</scope>
    <source>
        <strain evidence="2 3">JEL0888</strain>
    </source>
</reference>
<dbReference type="EMBL" id="JADGIZ020000008">
    <property type="protein sequence ID" value="KAL2917973.1"/>
    <property type="molecule type" value="Genomic_DNA"/>
</dbReference>
<keyword evidence="3" id="KW-1185">Reference proteome</keyword>
<gene>
    <name evidence="2" type="ORF">HK105_202387</name>
</gene>
<dbReference type="Proteomes" id="UP001527925">
    <property type="component" value="Unassembled WGS sequence"/>
</dbReference>
<dbReference type="PANTHER" id="PTHR12373">
    <property type="entry name" value="ENHANCER OF RUDIMENTARY ERH"/>
    <property type="match status" value="1"/>
</dbReference>
<dbReference type="InterPro" id="IPR035912">
    <property type="entry name" value="EHR_sf"/>
</dbReference>
<organism evidence="2 3">
    <name type="scientific">Polyrhizophydium stewartii</name>
    <dbReference type="NCBI Taxonomy" id="2732419"/>
    <lineage>
        <taxon>Eukaryota</taxon>
        <taxon>Fungi</taxon>
        <taxon>Fungi incertae sedis</taxon>
        <taxon>Chytridiomycota</taxon>
        <taxon>Chytridiomycota incertae sedis</taxon>
        <taxon>Chytridiomycetes</taxon>
        <taxon>Rhizophydiales</taxon>
        <taxon>Rhizophydiales incertae sedis</taxon>
        <taxon>Polyrhizophydium</taxon>
    </lineage>
</organism>
<proteinExistence type="inferred from homology"/>
<accession>A0ABR4NEM4</accession>
<evidence type="ECO:0000313" key="2">
    <source>
        <dbReference type="EMBL" id="KAL2917973.1"/>
    </source>
</evidence>
<dbReference type="Pfam" id="PF01133">
    <property type="entry name" value="ER"/>
    <property type="match status" value="1"/>
</dbReference>
<evidence type="ECO:0008006" key="4">
    <source>
        <dbReference type="Google" id="ProtNLM"/>
    </source>
</evidence>
<name>A0ABR4NEM4_9FUNG</name>
<dbReference type="InterPro" id="IPR000781">
    <property type="entry name" value="ERH"/>
</dbReference>
<dbReference type="Gene3D" id="3.30.2260.10">
    <property type="entry name" value="Enhancer of rudimentary"/>
    <property type="match status" value="1"/>
</dbReference>
<comment type="caution">
    <text evidence="2">The sequence shown here is derived from an EMBL/GenBank/DDBJ whole genome shotgun (WGS) entry which is preliminary data.</text>
</comment>
<dbReference type="PANTHER" id="PTHR12373:SF0">
    <property type="entry name" value="ENHANCER OF RUDIMENTARY HOMOLOG"/>
    <property type="match status" value="1"/>
</dbReference>
<comment type="similarity">
    <text evidence="1">Belongs to the E(R) family.</text>
</comment>
<dbReference type="SUPFAM" id="SSF143875">
    <property type="entry name" value="ERH-like"/>
    <property type="match status" value="1"/>
</dbReference>
<sequence>MNSHTILLLQAETHQRVWADFATVQLAMDELILHFEESLRKRNPSKQQVRYDVHDFNKFIDTTPDVVCLVYDDTSKAYIPHDKEWIKKQAFRLLQDIATGRFVR</sequence>
<evidence type="ECO:0000313" key="3">
    <source>
        <dbReference type="Proteomes" id="UP001527925"/>
    </source>
</evidence>
<protein>
    <recommendedName>
        <fullName evidence="4">Enhancer of rudimentary homolog</fullName>
    </recommendedName>
</protein>